<evidence type="ECO:0000256" key="1">
    <source>
        <dbReference type="ARBA" id="ARBA00004413"/>
    </source>
</evidence>
<evidence type="ECO:0000256" key="2">
    <source>
        <dbReference type="ARBA" id="ARBA00022448"/>
    </source>
</evidence>
<protein>
    <submittedName>
        <fullName evidence="10">ATP-binding cassette domain-containing protein</fullName>
    </submittedName>
</protein>
<dbReference type="GO" id="GO:0055085">
    <property type="term" value="P:transmembrane transport"/>
    <property type="evidence" value="ECO:0007669"/>
    <property type="project" value="UniProtKB-ARBA"/>
</dbReference>
<keyword evidence="8" id="KW-0046">Antibiotic resistance</keyword>
<dbReference type="InterPro" id="IPR005894">
    <property type="entry name" value="DrrA"/>
</dbReference>
<dbReference type="PROSITE" id="PS00211">
    <property type="entry name" value="ABC_TRANSPORTER_1"/>
    <property type="match status" value="1"/>
</dbReference>
<dbReference type="GO" id="GO:0016887">
    <property type="term" value="F:ATP hydrolysis activity"/>
    <property type="evidence" value="ECO:0007669"/>
    <property type="project" value="InterPro"/>
</dbReference>
<organism evidence="10">
    <name type="scientific">Gordonia amarae</name>
    <dbReference type="NCBI Taxonomy" id="36821"/>
    <lineage>
        <taxon>Bacteria</taxon>
        <taxon>Bacillati</taxon>
        <taxon>Actinomycetota</taxon>
        <taxon>Actinomycetes</taxon>
        <taxon>Mycobacteriales</taxon>
        <taxon>Gordoniaceae</taxon>
        <taxon>Gordonia</taxon>
    </lineage>
</organism>
<dbReference type="EMBL" id="CP045810">
    <property type="protein sequence ID" value="QHN39264.1"/>
    <property type="molecule type" value="Genomic_DNA"/>
</dbReference>
<dbReference type="PANTHER" id="PTHR42711:SF19">
    <property type="entry name" value="DOXORUBICIN RESISTANCE ATP-BINDING PROTEIN DRRA"/>
    <property type="match status" value="1"/>
</dbReference>
<dbReference type="InterPro" id="IPR017871">
    <property type="entry name" value="ABC_transporter-like_CS"/>
</dbReference>
<keyword evidence="6" id="KW-1278">Translocase</keyword>
<dbReference type="Pfam" id="PF00005">
    <property type="entry name" value="ABC_tran"/>
    <property type="match status" value="1"/>
</dbReference>
<evidence type="ECO:0000256" key="9">
    <source>
        <dbReference type="ARBA" id="ARBA00049985"/>
    </source>
</evidence>
<evidence type="ECO:0000313" key="10">
    <source>
        <dbReference type="EMBL" id="QHN39264.1"/>
    </source>
</evidence>
<dbReference type="NCBIfam" id="TIGR01188">
    <property type="entry name" value="drrA"/>
    <property type="match status" value="1"/>
</dbReference>
<evidence type="ECO:0000256" key="7">
    <source>
        <dbReference type="ARBA" id="ARBA00023136"/>
    </source>
</evidence>
<reference evidence="10" key="1">
    <citation type="journal article" date="2021" name="Nat. Microbiol.">
        <title>Cocultivation of an ultrasmall environmental parasitic bacterium with lytic ability against bacteria associated with wastewater foams.</title>
        <authorList>
            <person name="Batinovic S."/>
            <person name="Rose J.J.A."/>
            <person name="Ratcliffe J."/>
            <person name="Seviour R.J."/>
            <person name="Petrovski S."/>
        </authorList>
    </citation>
    <scope>NUCLEOTIDE SEQUENCE</scope>
    <source>
        <strain evidence="10">CON44</strain>
    </source>
</reference>
<dbReference type="GO" id="GO:0005524">
    <property type="term" value="F:ATP binding"/>
    <property type="evidence" value="ECO:0007669"/>
    <property type="project" value="UniProtKB-KW"/>
</dbReference>
<dbReference type="PANTHER" id="PTHR42711">
    <property type="entry name" value="ABC TRANSPORTER ATP-BINDING PROTEIN"/>
    <property type="match status" value="1"/>
</dbReference>
<evidence type="ECO:0000256" key="3">
    <source>
        <dbReference type="ARBA" id="ARBA00022475"/>
    </source>
</evidence>
<dbReference type="FunFam" id="3.40.50.300:FF:000589">
    <property type="entry name" value="ABC transporter, ATP-binding subunit"/>
    <property type="match status" value="1"/>
</dbReference>
<dbReference type="PROSITE" id="PS50893">
    <property type="entry name" value="ABC_TRANSPORTER_2"/>
    <property type="match status" value="1"/>
</dbReference>
<keyword evidence="4" id="KW-0547">Nucleotide-binding</keyword>
<dbReference type="AlphaFoldDB" id="A0A857KWJ9"/>
<dbReference type="InterPro" id="IPR027417">
    <property type="entry name" value="P-loop_NTPase"/>
</dbReference>
<dbReference type="InterPro" id="IPR050763">
    <property type="entry name" value="ABC_transporter_ATP-binding"/>
</dbReference>
<keyword evidence="2" id="KW-0813">Transport</keyword>
<name>A0A857KWJ9_9ACTN</name>
<sequence>MPGPGESCSEGSAGPVTVLTSALGLPNLRRGAVIVEATGLTKTFASRNAPVRALRGIDLSVAEGEILGLLGPNGAGKTTTINVLTTLLRPDEGQVRIAGIDVLTDPAAVRPLIGLTGQFAALDEQLTARENLVLFGRLFKLGTARAKERAADLLDQFDLTEAADRRTVTFSGGMRRRLDLAASMIGDPKVLFLDEPTTGLDPRSRNMLWEIVQRLRADGMTIILTTQYLAEADELADRIVVIDHGAVIAEGTPGRLKELVGGSVCEVSVTGADQARVIRALETQWTVTHTSGTVSVPAEGPQTLFDVVRLLDRHEVIPDDVGLRYPTLDDVFLALTGDLAGDGEQTDDNAPADTTGARR</sequence>
<keyword evidence="7" id="KW-0472">Membrane</keyword>
<evidence type="ECO:0000256" key="4">
    <source>
        <dbReference type="ARBA" id="ARBA00022741"/>
    </source>
</evidence>
<dbReference type="GO" id="GO:0043215">
    <property type="term" value="P:daunorubicin transport"/>
    <property type="evidence" value="ECO:0007669"/>
    <property type="project" value="InterPro"/>
</dbReference>
<gene>
    <name evidence="10" type="ORF">GII30_08905</name>
</gene>
<dbReference type="GO" id="GO:0046677">
    <property type="term" value="P:response to antibiotic"/>
    <property type="evidence" value="ECO:0007669"/>
    <property type="project" value="UniProtKB-KW"/>
</dbReference>
<evidence type="ECO:0000256" key="8">
    <source>
        <dbReference type="ARBA" id="ARBA00023251"/>
    </source>
</evidence>
<comment type="similarity">
    <text evidence="9">Belongs to the ABC transporter superfamily. Drug exporter-1 (DrugE1) (TC 3.A.1.105) family.</text>
</comment>
<dbReference type="Gene3D" id="3.40.50.300">
    <property type="entry name" value="P-loop containing nucleotide triphosphate hydrolases"/>
    <property type="match status" value="1"/>
</dbReference>
<dbReference type="InterPro" id="IPR003593">
    <property type="entry name" value="AAA+_ATPase"/>
</dbReference>
<comment type="subcellular location">
    <subcellularLocation>
        <location evidence="1">Cell membrane</location>
        <topology evidence="1">Peripheral membrane protein</topology>
        <orientation evidence="1">Cytoplasmic side</orientation>
    </subcellularLocation>
</comment>
<proteinExistence type="inferred from homology"/>
<accession>A0A857KWJ9</accession>
<evidence type="ECO:0000256" key="5">
    <source>
        <dbReference type="ARBA" id="ARBA00022840"/>
    </source>
</evidence>
<dbReference type="InterPro" id="IPR003439">
    <property type="entry name" value="ABC_transporter-like_ATP-bd"/>
</dbReference>
<dbReference type="SUPFAM" id="SSF52540">
    <property type="entry name" value="P-loop containing nucleoside triphosphate hydrolases"/>
    <property type="match status" value="1"/>
</dbReference>
<keyword evidence="5 10" id="KW-0067">ATP-binding</keyword>
<dbReference type="SMART" id="SM00382">
    <property type="entry name" value="AAA"/>
    <property type="match status" value="1"/>
</dbReference>
<evidence type="ECO:0000256" key="6">
    <source>
        <dbReference type="ARBA" id="ARBA00022967"/>
    </source>
</evidence>
<keyword evidence="3" id="KW-1003">Cell membrane</keyword>
<dbReference type="GO" id="GO:1900753">
    <property type="term" value="P:doxorubicin transport"/>
    <property type="evidence" value="ECO:0007669"/>
    <property type="project" value="InterPro"/>
</dbReference>
<dbReference type="GO" id="GO:0005886">
    <property type="term" value="C:plasma membrane"/>
    <property type="evidence" value="ECO:0007669"/>
    <property type="project" value="UniProtKB-SubCell"/>
</dbReference>